<evidence type="ECO:0000256" key="1">
    <source>
        <dbReference type="ARBA" id="ARBA00001946"/>
    </source>
</evidence>
<evidence type="ECO:0000256" key="11">
    <source>
        <dbReference type="ARBA" id="ARBA00038905"/>
    </source>
</evidence>
<dbReference type="GO" id="GO:0044715">
    <property type="term" value="F:8-oxo-dGDP phosphatase activity"/>
    <property type="evidence" value="ECO:0007669"/>
    <property type="project" value="TreeGrafter"/>
</dbReference>
<feature type="domain" description="Nudix hydrolase" evidence="13">
    <location>
        <begin position="1"/>
        <end position="125"/>
    </location>
</feature>
<evidence type="ECO:0000256" key="7">
    <source>
        <dbReference type="ARBA" id="ARBA00022801"/>
    </source>
</evidence>
<comment type="catalytic activity">
    <reaction evidence="10">
        <text>8-oxo-dGTP + H2O = 8-oxo-dGMP + diphosphate + H(+)</text>
        <dbReference type="Rhea" id="RHEA:31575"/>
        <dbReference type="ChEBI" id="CHEBI:15377"/>
        <dbReference type="ChEBI" id="CHEBI:15378"/>
        <dbReference type="ChEBI" id="CHEBI:33019"/>
        <dbReference type="ChEBI" id="CHEBI:63224"/>
        <dbReference type="ChEBI" id="CHEBI:77896"/>
        <dbReference type="EC" id="3.6.1.55"/>
    </reaction>
</comment>
<dbReference type="PANTHER" id="PTHR47707">
    <property type="entry name" value="8-OXO-DGTP DIPHOSPHATASE"/>
    <property type="match status" value="1"/>
</dbReference>
<dbReference type="GO" id="GO:0006260">
    <property type="term" value="P:DNA replication"/>
    <property type="evidence" value="ECO:0007669"/>
    <property type="project" value="UniProtKB-KW"/>
</dbReference>
<dbReference type="RefSeq" id="WP_136367903.1">
    <property type="nucleotide sequence ID" value="NZ_SSOB01000001.1"/>
</dbReference>
<evidence type="ECO:0000256" key="6">
    <source>
        <dbReference type="ARBA" id="ARBA00022763"/>
    </source>
</evidence>
<keyword evidence="15" id="KW-1185">Reference proteome</keyword>
<dbReference type="AlphaFoldDB" id="A0A4S4CAU5"/>
<keyword evidence="7 12" id="KW-0378">Hydrolase</keyword>
<reference evidence="14 15" key="1">
    <citation type="submission" date="2019-04" db="EMBL/GenBank/DDBJ databases">
        <title>Cohnella sp. nov. isolated from preserved vegetables.</title>
        <authorList>
            <person name="Lin S.-Y."/>
            <person name="Hung M.-H."/>
            <person name="Young C.-C."/>
        </authorList>
    </citation>
    <scope>NUCLEOTIDE SEQUENCE [LARGE SCALE GENOMIC DNA]</scope>
    <source>
        <strain evidence="14 15">CC-MHH1044</strain>
    </source>
</reference>
<keyword evidence="9" id="KW-0234">DNA repair</keyword>
<dbReference type="OrthoDB" id="9810648at2"/>
<keyword evidence="4" id="KW-0235">DNA replication</keyword>
<dbReference type="CDD" id="cd03425">
    <property type="entry name" value="NUDIX_MutT_NudA_like"/>
    <property type="match status" value="1"/>
</dbReference>
<dbReference type="SUPFAM" id="SSF55811">
    <property type="entry name" value="Nudix"/>
    <property type="match status" value="1"/>
</dbReference>
<evidence type="ECO:0000256" key="12">
    <source>
        <dbReference type="RuleBase" id="RU003476"/>
    </source>
</evidence>
<evidence type="ECO:0000259" key="13">
    <source>
        <dbReference type="PROSITE" id="PS51462"/>
    </source>
</evidence>
<keyword evidence="8" id="KW-0460">Magnesium</keyword>
<keyword evidence="6" id="KW-0227">DNA damage</keyword>
<organism evidence="14 15">
    <name type="scientific">Cohnella fermenti</name>
    <dbReference type="NCBI Taxonomy" id="2565925"/>
    <lineage>
        <taxon>Bacteria</taxon>
        <taxon>Bacillati</taxon>
        <taxon>Bacillota</taxon>
        <taxon>Bacilli</taxon>
        <taxon>Bacillales</taxon>
        <taxon>Paenibacillaceae</taxon>
        <taxon>Cohnella</taxon>
    </lineage>
</organism>
<dbReference type="InterPro" id="IPR015797">
    <property type="entry name" value="NUDIX_hydrolase-like_dom_sf"/>
</dbReference>
<evidence type="ECO:0000256" key="5">
    <source>
        <dbReference type="ARBA" id="ARBA00022723"/>
    </source>
</evidence>
<dbReference type="EMBL" id="SSOB01000001">
    <property type="protein sequence ID" value="THF84588.1"/>
    <property type="molecule type" value="Genomic_DNA"/>
</dbReference>
<keyword evidence="5" id="KW-0479">Metal-binding</keyword>
<dbReference type="EC" id="3.6.1.55" evidence="11"/>
<evidence type="ECO:0000256" key="10">
    <source>
        <dbReference type="ARBA" id="ARBA00035861"/>
    </source>
</evidence>
<protein>
    <recommendedName>
        <fullName evidence="11">8-oxo-dGTP diphosphatase</fullName>
        <ecNumber evidence="11">3.6.1.55</ecNumber>
    </recommendedName>
</protein>
<dbReference type="GO" id="GO:0044716">
    <property type="term" value="F:8-oxo-GDP phosphatase activity"/>
    <property type="evidence" value="ECO:0007669"/>
    <property type="project" value="TreeGrafter"/>
</dbReference>
<dbReference type="PROSITE" id="PS51462">
    <property type="entry name" value="NUDIX"/>
    <property type="match status" value="1"/>
</dbReference>
<dbReference type="PROSITE" id="PS00893">
    <property type="entry name" value="NUDIX_BOX"/>
    <property type="match status" value="1"/>
</dbReference>
<dbReference type="GO" id="GO:0035539">
    <property type="term" value="F:8-oxo-7,8-dihydrodeoxyguanosine triphosphate pyrophosphatase activity"/>
    <property type="evidence" value="ECO:0007669"/>
    <property type="project" value="UniProtKB-EC"/>
</dbReference>
<dbReference type="PRINTS" id="PR00502">
    <property type="entry name" value="NUDIXFAMILY"/>
</dbReference>
<evidence type="ECO:0000256" key="8">
    <source>
        <dbReference type="ARBA" id="ARBA00022842"/>
    </source>
</evidence>
<evidence type="ECO:0000256" key="9">
    <source>
        <dbReference type="ARBA" id="ARBA00023204"/>
    </source>
</evidence>
<name>A0A4S4CAU5_9BACL</name>
<dbReference type="InterPro" id="IPR020476">
    <property type="entry name" value="Nudix_hydrolase"/>
</dbReference>
<dbReference type="InterPro" id="IPR020084">
    <property type="entry name" value="NUDIX_hydrolase_CS"/>
</dbReference>
<dbReference type="PANTHER" id="PTHR47707:SF1">
    <property type="entry name" value="NUDIX HYDROLASE FAMILY PROTEIN"/>
    <property type="match status" value="1"/>
</dbReference>
<gene>
    <name evidence="14" type="ORF">E6C55_00980</name>
</gene>
<comment type="similarity">
    <text evidence="2 12">Belongs to the Nudix hydrolase family.</text>
</comment>
<dbReference type="GO" id="GO:0008413">
    <property type="term" value="F:8-oxo-7,8-dihydroguanosine triphosphate pyrophosphatase activity"/>
    <property type="evidence" value="ECO:0007669"/>
    <property type="project" value="TreeGrafter"/>
</dbReference>
<evidence type="ECO:0000313" key="15">
    <source>
        <dbReference type="Proteomes" id="UP000310636"/>
    </source>
</evidence>
<evidence type="ECO:0000313" key="14">
    <source>
        <dbReference type="EMBL" id="THF84588.1"/>
    </source>
</evidence>
<accession>A0A4S4CAU5</accession>
<sequence length="127" mass="14048">MLAVAAAIIEDGEGRVLVARRKEGKSQAGLWEFPGGKLEPGESPADCLVRELKEEMGIDIAPYEPFGENEHEYGSVAIRLIAWRATWRPGPIRLADHDDYRWARPDELAALAWAPADIPFVRRLAGG</sequence>
<evidence type="ECO:0000256" key="2">
    <source>
        <dbReference type="ARBA" id="ARBA00005582"/>
    </source>
</evidence>
<dbReference type="InterPro" id="IPR000086">
    <property type="entry name" value="NUDIX_hydrolase_dom"/>
</dbReference>
<dbReference type="GO" id="GO:0046872">
    <property type="term" value="F:metal ion binding"/>
    <property type="evidence" value="ECO:0007669"/>
    <property type="project" value="UniProtKB-KW"/>
</dbReference>
<dbReference type="Gene3D" id="3.90.79.10">
    <property type="entry name" value="Nucleoside Triphosphate Pyrophosphohydrolase"/>
    <property type="match status" value="1"/>
</dbReference>
<evidence type="ECO:0000256" key="4">
    <source>
        <dbReference type="ARBA" id="ARBA00022705"/>
    </source>
</evidence>
<dbReference type="Proteomes" id="UP000310636">
    <property type="component" value="Unassembled WGS sequence"/>
</dbReference>
<comment type="cofactor">
    <cofactor evidence="1">
        <name>Mg(2+)</name>
        <dbReference type="ChEBI" id="CHEBI:18420"/>
    </cofactor>
</comment>
<dbReference type="Pfam" id="PF00293">
    <property type="entry name" value="NUDIX"/>
    <property type="match status" value="1"/>
</dbReference>
<comment type="caution">
    <text evidence="14">The sequence shown here is derived from an EMBL/GenBank/DDBJ whole genome shotgun (WGS) entry which is preliminary data.</text>
</comment>
<proteinExistence type="inferred from homology"/>
<keyword evidence="3" id="KW-0515">Mutator protein</keyword>
<dbReference type="InterPro" id="IPR047127">
    <property type="entry name" value="MutT-like"/>
</dbReference>
<evidence type="ECO:0000256" key="3">
    <source>
        <dbReference type="ARBA" id="ARBA00022457"/>
    </source>
</evidence>
<dbReference type="GO" id="GO:0006281">
    <property type="term" value="P:DNA repair"/>
    <property type="evidence" value="ECO:0007669"/>
    <property type="project" value="UniProtKB-KW"/>
</dbReference>